<feature type="transmembrane region" description="Helical" evidence="1">
    <location>
        <begin position="50"/>
        <end position="70"/>
    </location>
</feature>
<evidence type="ECO:0000256" key="1">
    <source>
        <dbReference type="SAM" id="Phobius"/>
    </source>
</evidence>
<dbReference type="AlphaFoldDB" id="A0AAD2GXG4"/>
<evidence type="ECO:0000313" key="2">
    <source>
        <dbReference type="EMBL" id="CAK5264365.1"/>
    </source>
</evidence>
<name>A0AAD2GXG4_9AGAR</name>
<comment type="caution">
    <text evidence="2">The sequence shown here is derived from an EMBL/GenBank/DDBJ whole genome shotgun (WGS) entry which is preliminary data.</text>
</comment>
<proteinExistence type="predicted"/>
<feature type="transmembrane region" description="Helical" evidence="1">
    <location>
        <begin position="82"/>
        <end position="100"/>
    </location>
</feature>
<evidence type="ECO:0000313" key="3">
    <source>
        <dbReference type="Proteomes" id="UP001295794"/>
    </source>
</evidence>
<keyword evidence="1" id="KW-0472">Membrane</keyword>
<reference evidence="2" key="1">
    <citation type="submission" date="2023-11" db="EMBL/GenBank/DDBJ databases">
        <authorList>
            <person name="De Vega J J."/>
            <person name="De Vega J J."/>
        </authorList>
    </citation>
    <scope>NUCLEOTIDE SEQUENCE</scope>
</reference>
<gene>
    <name evidence="2" type="ORF">MYCIT1_LOCUS4470</name>
</gene>
<keyword evidence="1" id="KW-1133">Transmembrane helix</keyword>
<dbReference type="Proteomes" id="UP001295794">
    <property type="component" value="Unassembled WGS sequence"/>
</dbReference>
<organism evidence="2 3">
    <name type="scientific">Mycena citricolor</name>
    <dbReference type="NCBI Taxonomy" id="2018698"/>
    <lineage>
        <taxon>Eukaryota</taxon>
        <taxon>Fungi</taxon>
        <taxon>Dikarya</taxon>
        <taxon>Basidiomycota</taxon>
        <taxon>Agaricomycotina</taxon>
        <taxon>Agaricomycetes</taxon>
        <taxon>Agaricomycetidae</taxon>
        <taxon>Agaricales</taxon>
        <taxon>Marasmiineae</taxon>
        <taxon>Mycenaceae</taxon>
        <taxon>Mycena</taxon>
    </lineage>
</organism>
<feature type="transmembrane region" description="Helical" evidence="1">
    <location>
        <begin position="150"/>
        <end position="169"/>
    </location>
</feature>
<keyword evidence="1" id="KW-0812">Transmembrane</keyword>
<sequence length="259" mass="29167">MWCDNCLLVLPLRSGAIAWALCIAIYSLAGGIFLLEYGQYLFFNRPEWQIYGGVGMGIMGLAIVTILALSNRSYVFTRAMQFVWPFAIVISALRAIVMIVELQRGKAAIEWECDNGGALYYESVAKNISATPVWPAEFCIVGYPTINASFIVSLAVDLIFQIYMFFLVWRYSTRLLTYSGMKGPFGNGEFHSTEHKCGADELAQDTTHRLDPLSLSSRTFSALIVHFISRPFTTHCDDSYDILMNGLFYHDLFPYDSCI</sequence>
<keyword evidence="3" id="KW-1185">Reference proteome</keyword>
<accession>A0AAD2GXG4</accession>
<protein>
    <submittedName>
        <fullName evidence="2">Uncharacterized protein</fullName>
    </submittedName>
</protein>
<dbReference type="EMBL" id="CAVNYO010000054">
    <property type="protein sequence ID" value="CAK5264365.1"/>
    <property type="molecule type" value="Genomic_DNA"/>
</dbReference>
<feature type="transmembrane region" description="Helical" evidence="1">
    <location>
        <begin position="17"/>
        <end position="38"/>
    </location>
</feature>